<protein>
    <submittedName>
        <fullName evidence="2">Uncharacterized protein</fullName>
    </submittedName>
</protein>
<accession>A0A378K154</accession>
<dbReference type="Proteomes" id="UP000254040">
    <property type="component" value="Unassembled WGS sequence"/>
</dbReference>
<gene>
    <name evidence="1" type="ORF">Lmor_1691</name>
    <name evidence="2" type="ORF">NCTC12239_02971</name>
</gene>
<proteinExistence type="predicted"/>
<sequence length="57" mass="6717">MMNKMMQANFSKSYNSPGSLCSIFALNAIDNHFHLIYSSTSNNYEQRYRNETKKIIY</sequence>
<dbReference type="EMBL" id="UGOG01000001">
    <property type="protein sequence ID" value="STX64010.1"/>
    <property type="molecule type" value="Genomic_DNA"/>
</dbReference>
<evidence type="ECO:0000313" key="2">
    <source>
        <dbReference type="EMBL" id="STX64010.1"/>
    </source>
</evidence>
<evidence type="ECO:0000313" key="3">
    <source>
        <dbReference type="Proteomes" id="UP000054985"/>
    </source>
</evidence>
<evidence type="ECO:0000313" key="4">
    <source>
        <dbReference type="Proteomes" id="UP000254040"/>
    </source>
</evidence>
<evidence type="ECO:0000313" key="1">
    <source>
        <dbReference type="EMBL" id="KTD34294.1"/>
    </source>
</evidence>
<dbReference type="AlphaFoldDB" id="A0A378K154"/>
<dbReference type="EMBL" id="LNYN01000020">
    <property type="protein sequence ID" value="KTD34294.1"/>
    <property type="molecule type" value="Genomic_DNA"/>
</dbReference>
<reference evidence="2 4" key="2">
    <citation type="submission" date="2018-06" db="EMBL/GenBank/DDBJ databases">
        <authorList>
            <consortium name="Pathogen Informatics"/>
            <person name="Doyle S."/>
        </authorList>
    </citation>
    <scope>NUCLEOTIDE SEQUENCE [LARGE SCALE GENOMIC DNA]</scope>
    <source>
        <strain evidence="2 4">NCTC12239</strain>
    </source>
</reference>
<dbReference type="STRING" id="39962.Lmor_1691"/>
<keyword evidence="3" id="KW-1185">Reference proteome</keyword>
<reference evidence="1 3" key="1">
    <citation type="submission" date="2015-11" db="EMBL/GenBank/DDBJ databases">
        <title>Genomic analysis of 38 Legionella species identifies large and diverse effector repertoires.</title>
        <authorList>
            <person name="Burstein D."/>
            <person name="Amaro F."/>
            <person name="Zusman T."/>
            <person name="Lifshitz Z."/>
            <person name="Cohen O."/>
            <person name="Gilbert J.A."/>
            <person name="Pupko T."/>
            <person name="Shuman H.A."/>
            <person name="Segal G."/>
        </authorList>
    </citation>
    <scope>NUCLEOTIDE SEQUENCE [LARGE SCALE GENOMIC DNA]</scope>
    <source>
        <strain evidence="1 3">ATCC 43877</strain>
    </source>
</reference>
<organism evidence="2 4">
    <name type="scientific">Legionella moravica</name>
    <dbReference type="NCBI Taxonomy" id="39962"/>
    <lineage>
        <taxon>Bacteria</taxon>
        <taxon>Pseudomonadati</taxon>
        <taxon>Pseudomonadota</taxon>
        <taxon>Gammaproteobacteria</taxon>
        <taxon>Legionellales</taxon>
        <taxon>Legionellaceae</taxon>
        <taxon>Legionella</taxon>
    </lineage>
</organism>
<dbReference type="Proteomes" id="UP000054985">
    <property type="component" value="Unassembled WGS sequence"/>
</dbReference>
<name>A0A378K154_9GAMM</name>